<keyword evidence="7 11" id="KW-0067">ATP-binding</keyword>
<evidence type="ECO:0000256" key="8">
    <source>
        <dbReference type="ARBA" id="ARBA00022967"/>
    </source>
</evidence>
<comment type="subcellular location">
    <subcellularLocation>
        <location evidence="1">Cell membrane</location>
        <topology evidence="1">Peripheral membrane protein</topology>
    </subcellularLocation>
</comment>
<dbReference type="FunFam" id="3.40.50.300:FF:000127">
    <property type="entry name" value="Ribose import ATP-binding protein RbsA"/>
    <property type="match status" value="1"/>
</dbReference>
<keyword evidence="6" id="KW-0547">Nucleotide-binding</keyword>
<evidence type="ECO:0000256" key="1">
    <source>
        <dbReference type="ARBA" id="ARBA00004202"/>
    </source>
</evidence>
<dbReference type="GO" id="GO:0005524">
    <property type="term" value="F:ATP binding"/>
    <property type="evidence" value="ECO:0007669"/>
    <property type="project" value="UniProtKB-KW"/>
</dbReference>
<dbReference type="AlphaFoldDB" id="A0A4Z0WCZ7"/>
<name>A0A4Z0WCZ7_9GAMM</name>
<dbReference type="SMART" id="SM00382">
    <property type="entry name" value="AAA"/>
    <property type="match status" value="2"/>
</dbReference>
<dbReference type="PANTHER" id="PTHR43790">
    <property type="entry name" value="CARBOHYDRATE TRANSPORT ATP-BINDING PROTEIN MG119-RELATED"/>
    <property type="match status" value="1"/>
</dbReference>
<evidence type="ECO:0000313" key="11">
    <source>
        <dbReference type="EMBL" id="TGG92464.1"/>
    </source>
</evidence>
<feature type="domain" description="ABC transporter" evidence="10">
    <location>
        <begin position="19"/>
        <end position="254"/>
    </location>
</feature>
<evidence type="ECO:0000313" key="12">
    <source>
        <dbReference type="Proteomes" id="UP000297475"/>
    </source>
</evidence>
<evidence type="ECO:0000256" key="4">
    <source>
        <dbReference type="ARBA" id="ARBA00022597"/>
    </source>
</evidence>
<evidence type="ECO:0000256" key="3">
    <source>
        <dbReference type="ARBA" id="ARBA00022475"/>
    </source>
</evidence>
<proteinExistence type="predicted"/>
<dbReference type="InterPro" id="IPR003593">
    <property type="entry name" value="AAA+_ATPase"/>
</dbReference>
<organism evidence="11 12">
    <name type="scientific">Natronospirillum operosum</name>
    <dbReference type="NCBI Taxonomy" id="2759953"/>
    <lineage>
        <taxon>Bacteria</taxon>
        <taxon>Pseudomonadati</taxon>
        <taxon>Pseudomonadota</taxon>
        <taxon>Gammaproteobacteria</taxon>
        <taxon>Oceanospirillales</taxon>
        <taxon>Natronospirillaceae</taxon>
        <taxon>Natronospirillum</taxon>
    </lineage>
</organism>
<dbReference type="InterPro" id="IPR050107">
    <property type="entry name" value="ABC_carbohydrate_import_ATPase"/>
</dbReference>
<dbReference type="Pfam" id="PF00005">
    <property type="entry name" value="ABC_tran"/>
    <property type="match status" value="2"/>
</dbReference>
<dbReference type="PROSITE" id="PS00211">
    <property type="entry name" value="ABC_TRANSPORTER_1"/>
    <property type="match status" value="1"/>
</dbReference>
<evidence type="ECO:0000256" key="2">
    <source>
        <dbReference type="ARBA" id="ARBA00022448"/>
    </source>
</evidence>
<keyword evidence="4" id="KW-0762">Sugar transport</keyword>
<feature type="domain" description="ABC transporter" evidence="10">
    <location>
        <begin position="271"/>
        <end position="513"/>
    </location>
</feature>
<keyword evidence="9" id="KW-0472">Membrane</keyword>
<dbReference type="InterPro" id="IPR027417">
    <property type="entry name" value="P-loop_NTPase"/>
</dbReference>
<dbReference type="SUPFAM" id="SSF52540">
    <property type="entry name" value="P-loop containing nucleoside triphosphate hydrolases"/>
    <property type="match status" value="2"/>
</dbReference>
<keyword evidence="3" id="KW-1003">Cell membrane</keyword>
<gene>
    <name evidence="11" type="ORF">E4656_13400</name>
</gene>
<dbReference type="OrthoDB" id="9771863at2"/>
<dbReference type="PROSITE" id="PS50893">
    <property type="entry name" value="ABC_TRANSPORTER_2"/>
    <property type="match status" value="2"/>
</dbReference>
<dbReference type="CDD" id="cd03216">
    <property type="entry name" value="ABC_Carb_Monos_I"/>
    <property type="match status" value="1"/>
</dbReference>
<comment type="caution">
    <text evidence="11">The sequence shown here is derived from an EMBL/GenBank/DDBJ whole genome shotgun (WGS) entry which is preliminary data.</text>
</comment>
<dbReference type="InterPro" id="IPR017871">
    <property type="entry name" value="ABC_transporter-like_CS"/>
</dbReference>
<dbReference type="Proteomes" id="UP000297475">
    <property type="component" value="Unassembled WGS sequence"/>
</dbReference>
<evidence type="ECO:0000259" key="10">
    <source>
        <dbReference type="PROSITE" id="PS50893"/>
    </source>
</evidence>
<keyword evidence="8" id="KW-1278">Translocase</keyword>
<evidence type="ECO:0000256" key="5">
    <source>
        <dbReference type="ARBA" id="ARBA00022737"/>
    </source>
</evidence>
<dbReference type="PANTHER" id="PTHR43790:SF3">
    <property type="entry name" value="D-ALLOSE IMPORT ATP-BINDING PROTEIN ALSA-RELATED"/>
    <property type="match status" value="1"/>
</dbReference>
<dbReference type="RefSeq" id="WP_135483797.1">
    <property type="nucleotide sequence ID" value="NZ_SRMF01000005.1"/>
</dbReference>
<dbReference type="EMBL" id="SRMF01000005">
    <property type="protein sequence ID" value="TGG92464.1"/>
    <property type="molecule type" value="Genomic_DNA"/>
</dbReference>
<dbReference type="GO" id="GO:0005886">
    <property type="term" value="C:plasma membrane"/>
    <property type="evidence" value="ECO:0007669"/>
    <property type="project" value="UniProtKB-SubCell"/>
</dbReference>
<sequence>MTTTTPQSDKPQGDSNAVLSARNVAKSYGNVHALKGVNFDVHKGEVTTLFGENGAGKSTLMKVLAGIVIPSSGDILVDGKKVTFRTPSDAAAYGISIIHQELSLAPNLSVRDNIFLGRELLCASGVDYATERRITAELMQELEEDIDPLTPVANLKLGQQQIVEIARALQINSRILIMDEPTSALSASEVEVLFKVIRDLKKRGVSIVYISHHLEEALEVTDHAVVLRDGTMTAYAKRDEIDLPWIVRHMVGDNFDLGAPPSGYNFGAPALSVNDLRVVDDGGKVLVDKLNLSVRAGEIVCIYGLMGAGRTELLETIAGRNEPASGDILLNGQSVLKLSIAQRIDLGLALVPEDRQRDGLVQTMSIGGNLSLASIASFVKGLMTSRQLESEVVSSAIRNVHIKTNDSRASIGSLSGGNQQKVVIGKMLATAPKVLLLDEPSRGIDIGAKSEVFKLLSEGAQQGLGVVYSTSEVTECFSVAHRIIVMSRGRIAAEFKPDISKDEIMAASGEAVLAE</sequence>
<dbReference type="CDD" id="cd03215">
    <property type="entry name" value="ABC_Carb_Monos_II"/>
    <property type="match status" value="1"/>
</dbReference>
<reference evidence="11 12" key="1">
    <citation type="submission" date="2019-04" db="EMBL/GenBank/DDBJ databases">
        <title>Natronospirillum operosus gen. nov., sp. nov., a haloalkaliphilic satellite isolated from decaying biomass of laboratory culture of cyanobacterium Geitlerinema sp. and proposal of Natronospirillaceae fam. nov. and Saccharospirillaceae fam. nov.</title>
        <authorList>
            <person name="Kevbrin V."/>
            <person name="Boltyanskaya Y."/>
            <person name="Koziaeva V."/>
            <person name="Grouzdev D.S."/>
            <person name="Park M."/>
            <person name="Cho J."/>
        </authorList>
    </citation>
    <scope>NUCLEOTIDE SEQUENCE [LARGE SCALE GENOMIC DNA]</scope>
    <source>
        <strain evidence="11 12">G-116</strain>
    </source>
</reference>
<dbReference type="Gene3D" id="3.40.50.300">
    <property type="entry name" value="P-loop containing nucleotide triphosphate hydrolases"/>
    <property type="match status" value="2"/>
</dbReference>
<keyword evidence="2" id="KW-0813">Transport</keyword>
<keyword evidence="5" id="KW-0677">Repeat</keyword>
<dbReference type="GO" id="GO:0016887">
    <property type="term" value="F:ATP hydrolysis activity"/>
    <property type="evidence" value="ECO:0007669"/>
    <property type="project" value="InterPro"/>
</dbReference>
<evidence type="ECO:0000256" key="9">
    <source>
        <dbReference type="ARBA" id="ARBA00023136"/>
    </source>
</evidence>
<evidence type="ECO:0000256" key="7">
    <source>
        <dbReference type="ARBA" id="ARBA00022840"/>
    </source>
</evidence>
<accession>A0A4Z0WCZ7</accession>
<evidence type="ECO:0000256" key="6">
    <source>
        <dbReference type="ARBA" id="ARBA00022741"/>
    </source>
</evidence>
<keyword evidence="12" id="KW-1185">Reference proteome</keyword>
<dbReference type="InterPro" id="IPR003439">
    <property type="entry name" value="ABC_transporter-like_ATP-bd"/>
</dbReference>
<protein>
    <submittedName>
        <fullName evidence="11">Sugar ABC transporter ATP-binding protein</fullName>
    </submittedName>
</protein>